<name>A0AAU9S4L9_THLAR</name>
<dbReference type="Pfam" id="PF14365">
    <property type="entry name" value="Neprosin_AP"/>
    <property type="match status" value="1"/>
</dbReference>
<dbReference type="Proteomes" id="UP000836841">
    <property type="component" value="Chromosome 4"/>
</dbReference>
<accession>A0AAU9S4L9</accession>
<dbReference type="InterPro" id="IPR025521">
    <property type="entry name" value="Neprosin_propep"/>
</dbReference>
<dbReference type="PANTHER" id="PTHR31589">
    <property type="entry name" value="PROTEIN, PUTATIVE (DUF239)-RELATED-RELATED"/>
    <property type="match status" value="1"/>
</dbReference>
<reference evidence="2 3" key="1">
    <citation type="submission" date="2022-03" db="EMBL/GenBank/DDBJ databases">
        <authorList>
            <person name="Nunn A."/>
            <person name="Chopra R."/>
            <person name="Nunn A."/>
            <person name="Contreras Garrido A."/>
        </authorList>
    </citation>
    <scope>NUCLEOTIDE SEQUENCE [LARGE SCALE GENOMIC DNA]</scope>
</reference>
<sequence length="165" mass="18888">ISGEDKIDCIDIYKQPAFQHELLKNHKIQERPSEIPRSIETKKNNKWQTWEAHVSTARCPEGTVPIRNDSSVLMPTTSTDAYLHEYAVAITKTPSKIYGAKATISVWDPLVEKGDELSLSQIWITSGSYEKHDINSIEVGWQVLPNLYQDNKPRLFIYWTVSICL</sequence>
<dbReference type="PANTHER" id="PTHR31589:SF222">
    <property type="entry name" value="RRM DOMAIN-CONTAINING PROTEIN"/>
    <property type="match status" value="1"/>
</dbReference>
<dbReference type="InterPro" id="IPR053168">
    <property type="entry name" value="Glutamic_endopeptidase"/>
</dbReference>
<evidence type="ECO:0000313" key="2">
    <source>
        <dbReference type="EMBL" id="CAH2058295.1"/>
    </source>
</evidence>
<dbReference type="PROSITE" id="PS52045">
    <property type="entry name" value="NEPROSIN_PEP_CD"/>
    <property type="match status" value="1"/>
</dbReference>
<feature type="domain" description="Neprosin PEP catalytic" evidence="1">
    <location>
        <begin position="78"/>
        <end position="165"/>
    </location>
</feature>
<proteinExistence type="predicted"/>
<dbReference type="EMBL" id="OU466860">
    <property type="protein sequence ID" value="CAH2058295.1"/>
    <property type="molecule type" value="Genomic_DNA"/>
</dbReference>
<dbReference type="AlphaFoldDB" id="A0AAU9S4L9"/>
<gene>
    <name evidence="2" type="ORF">TAV2_LOCUS13828</name>
</gene>
<organism evidence="2 3">
    <name type="scientific">Thlaspi arvense</name>
    <name type="common">Field penny-cress</name>
    <dbReference type="NCBI Taxonomy" id="13288"/>
    <lineage>
        <taxon>Eukaryota</taxon>
        <taxon>Viridiplantae</taxon>
        <taxon>Streptophyta</taxon>
        <taxon>Embryophyta</taxon>
        <taxon>Tracheophyta</taxon>
        <taxon>Spermatophyta</taxon>
        <taxon>Magnoliopsida</taxon>
        <taxon>eudicotyledons</taxon>
        <taxon>Gunneridae</taxon>
        <taxon>Pentapetalae</taxon>
        <taxon>rosids</taxon>
        <taxon>malvids</taxon>
        <taxon>Brassicales</taxon>
        <taxon>Brassicaceae</taxon>
        <taxon>Thlaspideae</taxon>
        <taxon>Thlaspi</taxon>
    </lineage>
</organism>
<dbReference type="Pfam" id="PF03080">
    <property type="entry name" value="Neprosin"/>
    <property type="match status" value="1"/>
</dbReference>
<dbReference type="Gene3D" id="3.90.1320.10">
    <property type="entry name" value="Outer-capsid protein sigma 3, large lobe"/>
    <property type="match status" value="1"/>
</dbReference>
<evidence type="ECO:0000313" key="3">
    <source>
        <dbReference type="Proteomes" id="UP000836841"/>
    </source>
</evidence>
<dbReference type="InterPro" id="IPR004314">
    <property type="entry name" value="Neprosin"/>
</dbReference>
<protein>
    <recommendedName>
        <fullName evidence="1">Neprosin PEP catalytic domain-containing protein</fullName>
    </recommendedName>
</protein>
<evidence type="ECO:0000259" key="1">
    <source>
        <dbReference type="PROSITE" id="PS52045"/>
    </source>
</evidence>
<keyword evidence="3" id="KW-1185">Reference proteome</keyword>
<feature type="non-terminal residue" evidence="2">
    <location>
        <position position="165"/>
    </location>
</feature>